<dbReference type="OrthoDB" id="665435at2"/>
<proteinExistence type="predicted"/>
<dbReference type="EMBL" id="VNHX01000011">
    <property type="protein sequence ID" value="TYP94622.1"/>
    <property type="molecule type" value="Genomic_DNA"/>
</dbReference>
<evidence type="ECO:0000313" key="1">
    <source>
        <dbReference type="EMBL" id="TYP94622.1"/>
    </source>
</evidence>
<sequence>MARFLKGIHGAYSGKVGNVIGSRWREVDYVRSLSRPSGKKASLQQLEQRARFALGVSFLSPIKDLLNLGFSDMLQGRSTGYNRALQHFLKHALVGTYPNYEPDFASVAISRGTLAGLMGATWEETSPQQVAVTWDPRSNKFNAFDDDAVILLIYNKQKAFFSILESGQRQDGHLEVNFPASYSGDTLVAWIFAGHRDGVKTSNSYFLAEINLS</sequence>
<name>A0A5S5DIR7_9SPHI</name>
<dbReference type="Proteomes" id="UP000325105">
    <property type="component" value="Unassembled WGS sequence"/>
</dbReference>
<dbReference type="Pfam" id="PF19781">
    <property type="entry name" value="DUF6266"/>
    <property type="match status" value="1"/>
</dbReference>
<protein>
    <submittedName>
        <fullName evidence="1">Uncharacterized protein</fullName>
    </submittedName>
</protein>
<dbReference type="RefSeq" id="WP_148908752.1">
    <property type="nucleotide sequence ID" value="NZ_VNHX01000011.1"/>
</dbReference>
<comment type="caution">
    <text evidence="1">The sequence shown here is derived from an EMBL/GenBank/DDBJ whole genome shotgun (WGS) entry which is preliminary data.</text>
</comment>
<reference evidence="1 2" key="1">
    <citation type="submission" date="2019-07" db="EMBL/GenBank/DDBJ databases">
        <title>Genomic Encyclopedia of Archaeal and Bacterial Type Strains, Phase II (KMG-II): from individual species to whole genera.</title>
        <authorList>
            <person name="Goeker M."/>
        </authorList>
    </citation>
    <scope>NUCLEOTIDE SEQUENCE [LARGE SCALE GENOMIC DNA]</scope>
    <source>
        <strain evidence="1 2">DSM 18850</strain>
    </source>
</reference>
<gene>
    <name evidence="1" type="ORF">BC792_11130</name>
</gene>
<keyword evidence="2" id="KW-1185">Reference proteome</keyword>
<accession>A0A5S5DIR7</accession>
<dbReference type="InterPro" id="IPR046233">
    <property type="entry name" value="DUF6266"/>
</dbReference>
<evidence type="ECO:0000313" key="2">
    <source>
        <dbReference type="Proteomes" id="UP000325105"/>
    </source>
</evidence>
<organism evidence="1 2">
    <name type="scientific">Sphingobacterium allocomposti</name>
    <dbReference type="NCBI Taxonomy" id="415956"/>
    <lineage>
        <taxon>Bacteria</taxon>
        <taxon>Pseudomonadati</taxon>
        <taxon>Bacteroidota</taxon>
        <taxon>Sphingobacteriia</taxon>
        <taxon>Sphingobacteriales</taxon>
        <taxon>Sphingobacteriaceae</taxon>
        <taxon>Sphingobacterium</taxon>
    </lineage>
</organism>
<dbReference type="AlphaFoldDB" id="A0A5S5DIR7"/>